<evidence type="ECO:0000256" key="3">
    <source>
        <dbReference type="ARBA" id="ARBA00022723"/>
    </source>
</evidence>
<dbReference type="FunFam" id="3.30.70.120:FF:000006">
    <property type="entry name" value="GTP cyclohydrolase 1 type 2 homolog"/>
    <property type="match status" value="1"/>
</dbReference>
<gene>
    <name evidence="6" type="ORF">KL86SPO_30423</name>
</gene>
<accession>A0A212LRL4</accession>
<feature type="binding site" evidence="5">
    <location>
        <position position="105"/>
    </location>
    <ligand>
        <name>a divalent metal cation</name>
        <dbReference type="ChEBI" id="CHEBI:60240"/>
        <label>1</label>
    </ligand>
</feature>
<dbReference type="InterPro" id="IPR036069">
    <property type="entry name" value="DUF34/NIF3_sf"/>
</dbReference>
<dbReference type="AlphaFoldDB" id="A0A212LRL4"/>
<keyword evidence="3 4" id="KW-0479">Metal-binding</keyword>
<organism evidence="6">
    <name type="scientific">uncultured Sporomusa sp</name>
    <dbReference type="NCBI Taxonomy" id="307249"/>
    <lineage>
        <taxon>Bacteria</taxon>
        <taxon>Bacillati</taxon>
        <taxon>Bacillota</taxon>
        <taxon>Negativicutes</taxon>
        <taxon>Selenomonadales</taxon>
        <taxon>Sporomusaceae</taxon>
        <taxon>Sporomusa</taxon>
        <taxon>environmental samples</taxon>
    </lineage>
</organism>
<dbReference type="NCBIfam" id="TIGR00486">
    <property type="entry name" value="YbgI_SA1388"/>
    <property type="match status" value="1"/>
</dbReference>
<feature type="binding site" evidence="5">
    <location>
        <position position="335"/>
    </location>
    <ligand>
        <name>a divalent metal cation</name>
        <dbReference type="ChEBI" id="CHEBI:60240"/>
        <label>1</label>
    </ligand>
</feature>
<dbReference type="Pfam" id="PF01784">
    <property type="entry name" value="DUF34_NIF3"/>
    <property type="match status" value="1"/>
</dbReference>
<dbReference type="Gene3D" id="3.40.1390.30">
    <property type="entry name" value="NIF3 (NGG1p interacting factor 3)-like"/>
    <property type="match status" value="1"/>
</dbReference>
<dbReference type="PANTHER" id="PTHR13799">
    <property type="entry name" value="NGG1 INTERACTING FACTOR 3"/>
    <property type="match status" value="1"/>
</dbReference>
<name>A0A212LRL4_9FIRM</name>
<evidence type="ECO:0000256" key="4">
    <source>
        <dbReference type="PIRNR" id="PIRNR037489"/>
    </source>
</evidence>
<keyword evidence="6" id="KW-0378">Hydrolase</keyword>
<dbReference type="PIRSF" id="PIRSF037489">
    <property type="entry name" value="UCP037489_NIF3_YqfO"/>
    <property type="match status" value="1"/>
</dbReference>
<evidence type="ECO:0000313" key="6">
    <source>
        <dbReference type="EMBL" id="SCM80245.1"/>
    </source>
</evidence>
<protein>
    <recommendedName>
        <fullName evidence="2 4">GTP cyclohydrolase 1 type 2 homolog</fullName>
    </recommendedName>
</protein>
<feature type="binding site" evidence="5">
    <location>
        <position position="331"/>
    </location>
    <ligand>
        <name>a divalent metal cation</name>
        <dbReference type="ChEBI" id="CHEBI:60240"/>
        <label>1</label>
    </ligand>
</feature>
<dbReference type="PANTHER" id="PTHR13799:SF14">
    <property type="entry name" value="GTP CYCLOHYDROLASE 1 TYPE 2 HOMOLOG"/>
    <property type="match status" value="1"/>
</dbReference>
<proteinExistence type="inferred from homology"/>
<dbReference type="GO" id="GO:0005737">
    <property type="term" value="C:cytoplasm"/>
    <property type="evidence" value="ECO:0007669"/>
    <property type="project" value="TreeGrafter"/>
</dbReference>
<dbReference type="GO" id="GO:0046872">
    <property type="term" value="F:metal ion binding"/>
    <property type="evidence" value="ECO:0007669"/>
    <property type="project" value="UniProtKB-UniRule"/>
</dbReference>
<dbReference type="EMBL" id="FMJE01000003">
    <property type="protein sequence ID" value="SCM80245.1"/>
    <property type="molecule type" value="Genomic_DNA"/>
</dbReference>
<dbReference type="InterPro" id="IPR017221">
    <property type="entry name" value="DUF34/NIF3_bac"/>
</dbReference>
<dbReference type="InterPro" id="IPR002678">
    <property type="entry name" value="DUF34/NIF3"/>
</dbReference>
<dbReference type="RefSeq" id="WP_288183736.1">
    <property type="nucleotide sequence ID" value="NZ_LT608335.1"/>
</dbReference>
<sequence>MSVKCRDIIAGLEQLAPGYLAEDWDNVGLLVGNPEQTIHKVSVALDVDMAVINEAIAAGADMIVTHHPLIFKKISQLRTDLPLGSMLSTLIKHGIAVYTAHTNLDSAPGGVNDVLARKLNLLAIAPLTTVYQEPLHKLAVFVPASHVEQVRMAMTEAGAGHIGNYSHCTFQTQGIGTFLPLAGTAPFIGEQGKLEFVEEYRLETIVAKSRRSEVIAAMLAAHPYEEVAYDEYVLKNSGLRHGLGRVGRLTESMPLVEFIQKVKTVLAVEVIKVAGPADAVINTVAVCGGSGASLIEAASKAGADVLVTGDVKYHDAQQAIAEGMVIIDAGHFATEQPVVESLVRYLTLCAGKKNWNVQIMASNVQQDVFRSY</sequence>
<feature type="binding site" evidence="5">
    <location>
        <position position="66"/>
    </location>
    <ligand>
        <name>a divalent metal cation</name>
        <dbReference type="ChEBI" id="CHEBI:60240"/>
        <label>1</label>
    </ligand>
</feature>
<comment type="similarity">
    <text evidence="1 4">Belongs to the GTP cyclohydrolase I type 2/NIF3 family.</text>
</comment>
<feature type="binding site" evidence="5">
    <location>
        <position position="67"/>
    </location>
    <ligand>
        <name>a divalent metal cation</name>
        <dbReference type="ChEBI" id="CHEBI:60240"/>
        <label>1</label>
    </ligand>
</feature>
<dbReference type="GO" id="GO:0016787">
    <property type="term" value="F:hydrolase activity"/>
    <property type="evidence" value="ECO:0007669"/>
    <property type="project" value="UniProtKB-KW"/>
</dbReference>
<dbReference type="Gene3D" id="3.30.70.120">
    <property type="match status" value="1"/>
</dbReference>
<dbReference type="InterPro" id="IPR015867">
    <property type="entry name" value="N-reg_PII/ATP_PRibTrfase_C"/>
</dbReference>
<dbReference type="FunFam" id="3.40.1390.30:FF:000001">
    <property type="entry name" value="GTP cyclohydrolase 1 type 2"/>
    <property type="match status" value="1"/>
</dbReference>
<evidence type="ECO:0000256" key="5">
    <source>
        <dbReference type="PIRSR" id="PIRSR602678-1"/>
    </source>
</evidence>
<evidence type="ECO:0000256" key="2">
    <source>
        <dbReference type="ARBA" id="ARBA00022112"/>
    </source>
</evidence>
<reference evidence="6" key="1">
    <citation type="submission" date="2016-08" db="EMBL/GenBank/DDBJ databases">
        <authorList>
            <person name="Seilhamer J.J."/>
        </authorList>
    </citation>
    <scope>NUCLEOTIDE SEQUENCE</scope>
    <source>
        <strain evidence="6">86</strain>
    </source>
</reference>
<evidence type="ECO:0000256" key="1">
    <source>
        <dbReference type="ARBA" id="ARBA00006964"/>
    </source>
</evidence>
<dbReference type="SUPFAM" id="SSF102705">
    <property type="entry name" value="NIF3 (NGG1p interacting factor 3)-like"/>
    <property type="match status" value="1"/>
</dbReference>